<evidence type="ECO:0000256" key="2">
    <source>
        <dbReference type="SAM" id="MobiDB-lite"/>
    </source>
</evidence>
<evidence type="ECO:0000313" key="5">
    <source>
        <dbReference type="Proteomes" id="UP000471633"/>
    </source>
</evidence>
<proteinExistence type="predicted"/>
<accession>A0A922LU21</accession>
<keyword evidence="5" id="KW-1185">Reference proteome</keyword>
<dbReference type="PANTHER" id="PTHR23308">
    <property type="entry name" value="NUCLEAR INHIBITOR OF PROTEIN PHOSPHATASE-1"/>
    <property type="match status" value="1"/>
</dbReference>
<dbReference type="RefSeq" id="XP_035586035.2">
    <property type="nucleotide sequence ID" value="XM_035731522.2"/>
</dbReference>
<dbReference type="GeneID" id="24595214"/>
<reference evidence="4" key="3">
    <citation type="submission" date="2021-06" db="EMBL/GenBank/DDBJ databases">
        <title>Chromosome-level genome assembly for S. haematobium.</title>
        <authorList>
            <person name="Stroehlein A.J."/>
        </authorList>
    </citation>
    <scope>NUCLEOTIDE SEQUENCE</scope>
</reference>
<dbReference type="Pfam" id="PF00498">
    <property type="entry name" value="FHA"/>
    <property type="match status" value="1"/>
</dbReference>
<dbReference type="AlphaFoldDB" id="A0A922LU21"/>
<dbReference type="SUPFAM" id="SSF49879">
    <property type="entry name" value="SMAD/FHA domain"/>
    <property type="match status" value="1"/>
</dbReference>
<dbReference type="SMART" id="SM00240">
    <property type="entry name" value="FHA"/>
    <property type="match status" value="1"/>
</dbReference>
<dbReference type="InterPro" id="IPR050923">
    <property type="entry name" value="Cell_Proc_Reg/RNA_Proc"/>
</dbReference>
<dbReference type="Proteomes" id="UP000471633">
    <property type="component" value="Unassembled WGS sequence"/>
</dbReference>
<protein>
    <submittedName>
        <fullName evidence="4">Splicing factor 3A subunit 3</fullName>
    </submittedName>
</protein>
<evidence type="ECO:0000259" key="3">
    <source>
        <dbReference type="PROSITE" id="PS50006"/>
    </source>
</evidence>
<comment type="caution">
    <text evidence="4">The sequence shown here is derived from an EMBL/GenBank/DDBJ whole genome shotgun (WGS) entry which is preliminary data.</text>
</comment>
<dbReference type="InterPro" id="IPR008984">
    <property type="entry name" value="SMAD_FHA_dom_sf"/>
</dbReference>
<feature type="region of interest" description="Disordered" evidence="2">
    <location>
        <begin position="1"/>
        <end position="32"/>
    </location>
</feature>
<sequence>MEVDISNNPLHETNMDTTSEWESAIPKDDEKHKNQIVSTEELVTTTCSDDSAPLERETCTDSESISIDVKKLDENTSTTPNIYCPPSWALNCPPSLDYKLEVIKNGLQLSESTVYLSSPSDTNLQSSCDDGLSYCLFGRQPQSYYTQSNNMNGQCSVLAHPSISRLHAVLQYGKPPHAVGHVSENEKDTTGWYLKDLESTHGTFVNKRRLPPGRYVRIRVGYVLRFGGSTRLHILQGPEEDTEQQTSHSWFDLKKSHEEYKMNLKMERNISSIQNSNTVKLECNWGMSLEDPVSEPIPTLLQSGTCLNHEKLYRDDPKRALNAYFEREGIDPVPQYEFVEAPFGKQHCRIELPLSSGTVTAEALVSGKRKEAVVACALEACQLLDRLGEFDPDKDRSTASKYARSRAYWEDRDYYSSDEDTYVDRTGAVERKRLNRMRQLGVNDNDGIKTTDELLNNDNAKLHLKNEKRISQNANMITMLSELEKIGEEIVSIEEELEAINKEFSPKEANPSQLDELEAYMNALKTNSSKCAQRSKLKARLISLRQTELQLFHRAGLSRVGKTVKQLSNKQNNNSEYISSSDAAAAVRAARQKLNNDAGEQQSENDQLNAVTSEQKIKNIRADRNALKRSLQNHARTLYVSQKKIEIDRPFEVENDDDDDGDTNVNDIGDKEETKQMEMSVDNEENNVDTAISVPQYKSSKYPDSSCQSTFPLISTTATMNIVNNNDNLIDDSSTTISNEQGVEENLTEIKLYVDKNQQPSKVLGPTLPPSQSQKPLEVNKRTKNYPENDSDDYVEWFPPSDQSGDGITSLNAKYGY</sequence>
<organism evidence="4 5">
    <name type="scientific">Schistosoma haematobium</name>
    <name type="common">Blood fluke</name>
    <dbReference type="NCBI Taxonomy" id="6185"/>
    <lineage>
        <taxon>Eukaryota</taxon>
        <taxon>Metazoa</taxon>
        <taxon>Spiralia</taxon>
        <taxon>Lophotrochozoa</taxon>
        <taxon>Platyhelminthes</taxon>
        <taxon>Trematoda</taxon>
        <taxon>Digenea</taxon>
        <taxon>Strigeidida</taxon>
        <taxon>Schistosomatoidea</taxon>
        <taxon>Schistosomatidae</taxon>
        <taxon>Schistosoma</taxon>
    </lineage>
</organism>
<gene>
    <name evidence="4" type="primary">SF3A3</name>
    <name evidence="4" type="ORF">MS3_00002459</name>
</gene>
<reference evidence="4" key="4">
    <citation type="journal article" date="2022" name="PLoS Pathog.">
        <title>Chromosome-level genome of Schistosoma haematobium underpins genome-wide explorations of molecular variation.</title>
        <authorList>
            <person name="Stroehlein A.J."/>
            <person name="Korhonen P.K."/>
            <person name="Lee V.V."/>
            <person name="Ralph S.A."/>
            <person name="Mentink-Kane M."/>
            <person name="You H."/>
            <person name="McManus D.P."/>
            <person name="Tchuente L.T."/>
            <person name="Stothard J.R."/>
            <person name="Kaur P."/>
            <person name="Dudchenko O."/>
            <person name="Aiden E.L."/>
            <person name="Yang B."/>
            <person name="Yang H."/>
            <person name="Emery A.M."/>
            <person name="Webster B.L."/>
            <person name="Brindley P.J."/>
            <person name="Rollinson D."/>
            <person name="Chang B.C.H."/>
            <person name="Gasser R.B."/>
            <person name="Young N.D."/>
        </authorList>
    </citation>
    <scope>NUCLEOTIDE SEQUENCE</scope>
</reference>
<dbReference type="InterPro" id="IPR000253">
    <property type="entry name" value="FHA_dom"/>
</dbReference>
<feature type="coiled-coil region" evidence="1">
    <location>
        <begin position="591"/>
        <end position="637"/>
    </location>
</feature>
<feature type="compositionally biased region" description="Polar residues" evidence="2">
    <location>
        <begin position="801"/>
        <end position="817"/>
    </location>
</feature>
<feature type="compositionally biased region" description="Basic and acidic residues" evidence="2">
    <location>
        <begin position="778"/>
        <end position="787"/>
    </location>
</feature>
<feature type="compositionally biased region" description="Polar residues" evidence="2">
    <location>
        <begin position="1"/>
        <end position="21"/>
    </location>
</feature>
<evidence type="ECO:0000313" key="4">
    <source>
        <dbReference type="EMBL" id="KAH9593905.1"/>
    </source>
</evidence>
<dbReference type="PROSITE" id="PS50006">
    <property type="entry name" value="FHA_DOMAIN"/>
    <property type="match status" value="1"/>
</dbReference>
<keyword evidence="1" id="KW-0175">Coiled coil</keyword>
<feature type="domain" description="FHA" evidence="3">
    <location>
        <begin position="135"/>
        <end position="210"/>
    </location>
</feature>
<name>A0A922LU21_SCHHA</name>
<dbReference type="KEGG" id="shx:MS3_00002459"/>
<dbReference type="CTD" id="10946"/>
<evidence type="ECO:0000256" key="1">
    <source>
        <dbReference type="SAM" id="Coils"/>
    </source>
</evidence>
<reference evidence="4" key="1">
    <citation type="journal article" date="2012" name="Nat. Genet.">
        <title>Whole-genome sequence of Schistosoma haematobium.</title>
        <authorList>
            <person name="Young N.D."/>
            <person name="Jex A.R."/>
            <person name="Li B."/>
            <person name="Liu S."/>
            <person name="Yang L."/>
            <person name="Xiong Z."/>
            <person name="Li Y."/>
            <person name="Cantacessi C."/>
            <person name="Hall R.S."/>
            <person name="Xu X."/>
            <person name="Chen F."/>
            <person name="Wu X."/>
            <person name="Zerlotini A."/>
            <person name="Oliveira G."/>
            <person name="Hofmann A."/>
            <person name="Zhang G."/>
            <person name="Fang X."/>
            <person name="Kang Y."/>
            <person name="Campbell B.E."/>
            <person name="Loukas A."/>
            <person name="Ranganathan S."/>
            <person name="Rollinson D."/>
            <person name="Rinaldi G."/>
            <person name="Brindley P.J."/>
            <person name="Yang H."/>
            <person name="Wang J."/>
            <person name="Wang J."/>
            <person name="Gasser R.B."/>
        </authorList>
    </citation>
    <scope>NUCLEOTIDE SEQUENCE</scope>
</reference>
<feature type="region of interest" description="Disordered" evidence="2">
    <location>
        <begin position="761"/>
        <end position="817"/>
    </location>
</feature>
<reference evidence="4" key="2">
    <citation type="journal article" date="2019" name="Gigascience">
        <title>High-quality Schistosoma haematobium genome achieved by single-molecule and long-range sequencing.</title>
        <authorList>
            <person name="Stroehlein A.J."/>
            <person name="Korhonen P.K."/>
            <person name="Chong T.M."/>
            <person name="Lim Y.L."/>
            <person name="Chan K.G."/>
            <person name="Webster B."/>
            <person name="Rollinson D."/>
            <person name="Brindley P.J."/>
            <person name="Gasser R.B."/>
            <person name="Young N.D."/>
        </authorList>
    </citation>
    <scope>NUCLEOTIDE SEQUENCE</scope>
</reference>
<dbReference type="CDD" id="cd19856">
    <property type="entry name" value="DSRM_Kanadaptin"/>
    <property type="match status" value="1"/>
</dbReference>
<dbReference type="EMBL" id="AMPZ03000001">
    <property type="protein sequence ID" value="KAH9593905.1"/>
    <property type="molecule type" value="Genomic_DNA"/>
</dbReference>
<dbReference type="Gene3D" id="2.60.200.20">
    <property type="match status" value="1"/>
</dbReference>